<dbReference type="InterPro" id="IPR036291">
    <property type="entry name" value="NAD(P)-bd_dom_sf"/>
</dbReference>
<dbReference type="RefSeq" id="WP_036480613.1">
    <property type="nucleotide sequence ID" value="NZ_JMQM01000001.1"/>
</dbReference>
<evidence type="ECO:0000256" key="11">
    <source>
        <dbReference type="PIRSR" id="PIRSR500134-3"/>
    </source>
</evidence>
<evidence type="ECO:0000256" key="10">
    <source>
        <dbReference type="PIRSR" id="PIRSR500134-2"/>
    </source>
</evidence>
<evidence type="ECO:0000256" key="5">
    <source>
        <dbReference type="ARBA" id="ARBA00023002"/>
    </source>
</evidence>
<dbReference type="STRING" id="472175.EL18_01108"/>
<feature type="binding site" evidence="11">
    <location>
        <position position="329"/>
    </location>
    <ligand>
        <name>NAD(+)</name>
        <dbReference type="ChEBI" id="CHEBI:57540"/>
    </ligand>
</feature>
<dbReference type="GO" id="GO:0051287">
    <property type="term" value="F:NAD binding"/>
    <property type="evidence" value="ECO:0007669"/>
    <property type="project" value="InterPro"/>
</dbReference>
<feature type="binding site" evidence="11">
    <location>
        <position position="30"/>
    </location>
    <ligand>
        <name>NAD(+)</name>
        <dbReference type="ChEBI" id="CHEBI:57540"/>
    </ligand>
</feature>
<feature type="binding site" evidence="10">
    <location>
        <begin position="151"/>
        <end position="154"/>
    </location>
    <ligand>
        <name>substrate</name>
    </ligand>
</feature>
<dbReference type="SUPFAM" id="SSF51735">
    <property type="entry name" value="NAD(P)-binding Rossmann-fold domains"/>
    <property type="match status" value="1"/>
</dbReference>
<evidence type="ECO:0000256" key="4">
    <source>
        <dbReference type="ARBA" id="ARBA00015132"/>
    </source>
</evidence>
<dbReference type="InterPro" id="IPR014027">
    <property type="entry name" value="UDP-Glc/GDP-Man_DH_C"/>
</dbReference>
<dbReference type="PANTHER" id="PTHR43750">
    <property type="entry name" value="UDP-GLUCOSE 6-DEHYDROGENASE TUAD"/>
    <property type="match status" value="1"/>
</dbReference>
<comment type="similarity">
    <text evidence="2 8">Belongs to the UDP-glucose/GDP-mannose dehydrogenase family.</text>
</comment>
<keyword evidence="5 8" id="KW-0560">Oxidoreductase</keyword>
<evidence type="ECO:0000256" key="3">
    <source>
        <dbReference type="ARBA" id="ARBA00012954"/>
    </source>
</evidence>
<reference evidence="13 14" key="1">
    <citation type="submission" date="2014-05" db="EMBL/GenBank/DDBJ databases">
        <title>Draft Genome Sequence of Nitratireductor basaltis Strain UMTGB225, A Marine Bacterium Isolated from Green Barrel Tunicate.</title>
        <authorList>
            <person name="Gan H.Y."/>
        </authorList>
    </citation>
    <scope>NUCLEOTIDE SEQUENCE [LARGE SCALE GENOMIC DNA]</scope>
    <source>
        <strain evidence="13 14">UMTGB225</strain>
    </source>
</reference>
<feature type="domain" description="UDP-glucose/GDP-mannose dehydrogenase C-terminal" evidence="12">
    <location>
        <begin position="315"/>
        <end position="416"/>
    </location>
</feature>
<accession>A0A084UAU3</accession>
<comment type="catalytic activity">
    <reaction evidence="7 8">
        <text>UDP-alpha-D-glucose + 2 NAD(+) + H2O = UDP-alpha-D-glucuronate + 2 NADH + 3 H(+)</text>
        <dbReference type="Rhea" id="RHEA:23596"/>
        <dbReference type="ChEBI" id="CHEBI:15377"/>
        <dbReference type="ChEBI" id="CHEBI:15378"/>
        <dbReference type="ChEBI" id="CHEBI:57540"/>
        <dbReference type="ChEBI" id="CHEBI:57945"/>
        <dbReference type="ChEBI" id="CHEBI:58052"/>
        <dbReference type="ChEBI" id="CHEBI:58885"/>
        <dbReference type="EC" id="1.1.1.22"/>
    </reaction>
</comment>
<comment type="caution">
    <text evidence="13">The sequence shown here is derived from an EMBL/GenBank/DDBJ whole genome shotgun (WGS) entry which is preliminary data.</text>
</comment>
<keyword evidence="14" id="KW-1185">Reference proteome</keyword>
<dbReference type="EC" id="1.1.1.22" evidence="3 8"/>
<evidence type="ECO:0000256" key="7">
    <source>
        <dbReference type="ARBA" id="ARBA00047473"/>
    </source>
</evidence>
<dbReference type="SUPFAM" id="SSF52413">
    <property type="entry name" value="UDP-glucose/GDP-mannose dehydrogenase C-terminal domain"/>
    <property type="match status" value="1"/>
</dbReference>
<dbReference type="PIRSF" id="PIRSF000124">
    <property type="entry name" value="UDPglc_GDPman_dh"/>
    <property type="match status" value="1"/>
</dbReference>
<dbReference type="eggNOG" id="COG1004">
    <property type="taxonomic scope" value="Bacteria"/>
</dbReference>
<dbReference type="AlphaFoldDB" id="A0A084UAU3"/>
<dbReference type="Gene3D" id="3.40.50.720">
    <property type="entry name" value="NAD(P)-binding Rossmann-like Domain"/>
    <property type="match status" value="2"/>
</dbReference>
<name>A0A084UAU3_9HYPH</name>
<feature type="binding site" evidence="10">
    <location>
        <position position="259"/>
    </location>
    <ligand>
        <name>substrate</name>
    </ligand>
</feature>
<feature type="binding site" evidence="11">
    <location>
        <position position="265"/>
    </location>
    <ligand>
        <name>NAD(+)</name>
        <dbReference type="ChEBI" id="CHEBI:57540"/>
    </ligand>
</feature>
<evidence type="ECO:0000313" key="13">
    <source>
        <dbReference type="EMBL" id="KFB10079.1"/>
    </source>
</evidence>
<dbReference type="EMBL" id="JMQM01000001">
    <property type="protein sequence ID" value="KFB10079.1"/>
    <property type="molecule type" value="Genomic_DNA"/>
</dbReference>
<dbReference type="GO" id="GO:0006065">
    <property type="term" value="P:UDP-glucuronate biosynthetic process"/>
    <property type="evidence" value="ECO:0007669"/>
    <property type="project" value="UniProtKB-UniPathway"/>
</dbReference>
<dbReference type="OrthoDB" id="9803238at2"/>
<dbReference type="PIRSF" id="PIRSF500134">
    <property type="entry name" value="UDPglc_DH_bac"/>
    <property type="match status" value="1"/>
</dbReference>
<feature type="binding site" evidence="11">
    <location>
        <position position="35"/>
    </location>
    <ligand>
        <name>NAD(+)</name>
        <dbReference type="ChEBI" id="CHEBI:57540"/>
    </ligand>
</feature>
<dbReference type="InterPro" id="IPR001732">
    <property type="entry name" value="UDP-Glc/GDP-Man_DH_N"/>
</dbReference>
<dbReference type="InterPro" id="IPR028357">
    <property type="entry name" value="UDPglc_DH_bac"/>
</dbReference>
<dbReference type="PANTHER" id="PTHR43750:SF3">
    <property type="entry name" value="UDP-GLUCOSE 6-DEHYDROGENASE TUAD"/>
    <property type="match status" value="1"/>
</dbReference>
<dbReference type="InterPro" id="IPR036220">
    <property type="entry name" value="UDP-Glc/GDP-Man_DH_C_sf"/>
</dbReference>
<evidence type="ECO:0000259" key="12">
    <source>
        <dbReference type="SMART" id="SM00984"/>
    </source>
</evidence>
<evidence type="ECO:0000256" key="8">
    <source>
        <dbReference type="PIRNR" id="PIRNR000124"/>
    </source>
</evidence>
<feature type="binding site" evidence="10">
    <location>
        <position position="206"/>
    </location>
    <ligand>
        <name>substrate</name>
    </ligand>
</feature>
<dbReference type="NCBIfam" id="TIGR03026">
    <property type="entry name" value="NDP-sugDHase"/>
    <property type="match status" value="1"/>
</dbReference>
<evidence type="ECO:0000256" key="9">
    <source>
        <dbReference type="PIRSR" id="PIRSR500134-1"/>
    </source>
</evidence>
<feature type="binding site" evidence="11">
    <location>
        <position position="86"/>
    </location>
    <ligand>
        <name>NAD(+)</name>
        <dbReference type="ChEBI" id="CHEBI:57540"/>
    </ligand>
</feature>
<organism evidence="13 14">
    <name type="scientific">Nitratireductor basaltis</name>
    <dbReference type="NCBI Taxonomy" id="472175"/>
    <lineage>
        <taxon>Bacteria</taxon>
        <taxon>Pseudomonadati</taxon>
        <taxon>Pseudomonadota</taxon>
        <taxon>Alphaproteobacteria</taxon>
        <taxon>Hyphomicrobiales</taxon>
        <taxon>Phyllobacteriaceae</taxon>
        <taxon>Nitratireductor</taxon>
    </lineage>
</organism>
<gene>
    <name evidence="13" type="ORF">EL18_01108</name>
</gene>
<dbReference type="SMART" id="SM00984">
    <property type="entry name" value="UDPG_MGDP_dh_C"/>
    <property type="match status" value="1"/>
</dbReference>
<dbReference type="PATRIC" id="fig|472175.3.peg.1116"/>
<sequence>MKIAIVGSGYVGITTGTCLAKLGHDVCCLDLNRERITMLQKGVLPIYEPGLDIALNEMIGSGRMHFSADTAEAVQGAHAVFIAVGTPSGADGSIDLSQVFAAGRSIAPHLMAGTVVVMKSTVVAGTAQSMREIIARERGAFDVRVASNPEFLREGSAIKDFMEPDRIVLGADDPYSMKVLRKIYAPFVKEQAPIVETRTINAELIKYAANAFLALKIGFINEVADLCENSGGDVSDVARGIGLDTRIGAAFLQPGPGYGGSCFPKDTRAFASTGREYGARQHLVEALISRNDERKKHLAQRIIREGSLNAGQRVAVLGLAFKANTDDVREAASLSIIPHLQERGLEVAAHDPKALQTASEHLAGVSLHEDAYDCCRGADAVVILTEWEEYRALDLRRLRGLMVGDHLFDYRNLLEPSAASEAGLRLVSLGRVSAAPASRKGVAPIGSWDRRVAAPEHI</sequence>
<protein>
    <recommendedName>
        <fullName evidence="4 8">UDP-glucose 6-dehydrogenase</fullName>
        <ecNumber evidence="3 8">1.1.1.22</ecNumber>
    </recommendedName>
</protein>
<feature type="binding site" evidence="11">
    <location>
        <position position="154"/>
    </location>
    <ligand>
        <name>NAD(+)</name>
        <dbReference type="ChEBI" id="CHEBI:57540"/>
    </ligand>
</feature>
<dbReference type="UniPathway" id="UPA00038">
    <property type="reaction ID" value="UER00491"/>
</dbReference>
<feature type="binding site" evidence="11">
    <location>
        <position position="121"/>
    </location>
    <ligand>
        <name>NAD(+)</name>
        <dbReference type="ChEBI" id="CHEBI:57540"/>
    </ligand>
</feature>
<keyword evidence="6 8" id="KW-0520">NAD</keyword>
<evidence type="ECO:0000313" key="14">
    <source>
        <dbReference type="Proteomes" id="UP000053675"/>
    </source>
</evidence>
<proteinExistence type="inferred from homology"/>
<dbReference type="Pfam" id="PF00984">
    <property type="entry name" value="UDPG_MGDP_dh"/>
    <property type="match status" value="1"/>
</dbReference>
<dbReference type="InterPro" id="IPR017476">
    <property type="entry name" value="UDP-Glc/GDP-Man"/>
</dbReference>
<dbReference type="GO" id="GO:0000271">
    <property type="term" value="P:polysaccharide biosynthetic process"/>
    <property type="evidence" value="ECO:0007669"/>
    <property type="project" value="InterPro"/>
</dbReference>
<dbReference type="Pfam" id="PF03721">
    <property type="entry name" value="UDPG_MGDP_dh_N"/>
    <property type="match status" value="1"/>
</dbReference>
<dbReference type="InterPro" id="IPR008927">
    <property type="entry name" value="6-PGluconate_DH-like_C_sf"/>
</dbReference>
<dbReference type="GO" id="GO:0003979">
    <property type="term" value="F:UDP-glucose 6-dehydrogenase activity"/>
    <property type="evidence" value="ECO:0007669"/>
    <property type="project" value="UniProtKB-EC"/>
</dbReference>
<comment type="pathway">
    <text evidence="1">Nucleotide-sugar biosynthesis; UDP-alpha-D-glucuronate biosynthesis; UDP-alpha-D-glucuronate from UDP-alpha-D-glucose: step 1/1.</text>
</comment>
<evidence type="ECO:0000256" key="2">
    <source>
        <dbReference type="ARBA" id="ARBA00006601"/>
    </source>
</evidence>
<evidence type="ECO:0000256" key="6">
    <source>
        <dbReference type="ARBA" id="ARBA00023027"/>
    </source>
</evidence>
<dbReference type="Pfam" id="PF03720">
    <property type="entry name" value="UDPG_MGDP_dh_C"/>
    <property type="match status" value="1"/>
</dbReference>
<feature type="active site" description="Nucleophile" evidence="9">
    <location>
        <position position="262"/>
    </location>
</feature>
<evidence type="ECO:0000256" key="1">
    <source>
        <dbReference type="ARBA" id="ARBA00004701"/>
    </source>
</evidence>
<dbReference type="InterPro" id="IPR014026">
    <property type="entry name" value="UDP-Glc/GDP-Man_DH_dimer"/>
</dbReference>
<dbReference type="SUPFAM" id="SSF48179">
    <property type="entry name" value="6-phosphogluconate dehydrogenase C-terminal domain-like"/>
    <property type="match status" value="1"/>
</dbReference>
<feature type="binding site" evidence="10">
    <location>
        <position position="322"/>
    </location>
    <ligand>
        <name>substrate</name>
    </ligand>
</feature>
<dbReference type="Gene3D" id="1.20.5.100">
    <property type="entry name" value="Cytochrome c1, transmembrane anchor, C-terminal"/>
    <property type="match status" value="1"/>
</dbReference>
<feature type="binding site" evidence="10">
    <location>
        <begin position="251"/>
        <end position="255"/>
    </location>
    <ligand>
        <name>substrate</name>
    </ligand>
</feature>
<dbReference type="Proteomes" id="UP000053675">
    <property type="component" value="Unassembled WGS sequence"/>
</dbReference>